<organism evidence="2 3">
    <name type="scientific">Roridomyces roridus</name>
    <dbReference type="NCBI Taxonomy" id="1738132"/>
    <lineage>
        <taxon>Eukaryota</taxon>
        <taxon>Fungi</taxon>
        <taxon>Dikarya</taxon>
        <taxon>Basidiomycota</taxon>
        <taxon>Agaricomycotina</taxon>
        <taxon>Agaricomycetes</taxon>
        <taxon>Agaricomycetidae</taxon>
        <taxon>Agaricales</taxon>
        <taxon>Marasmiineae</taxon>
        <taxon>Mycenaceae</taxon>
        <taxon>Roridomyces</taxon>
    </lineage>
</organism>
<proteinExistence type="predicted"/>
<evidence type="ECO:0000313" key="2">
    <source>
        <dbReference type="EMBL" id="KAJ7608434.1"/>
    </source>
</evidence>
<sequence length="431" mass="48336">MAGASRNVAANTYTGCCPGGNVALTELCDECELADGCEKLNDGGYRRHYTDERDPSHGSVAIGGDLIDWNHQVRSITLETWNSKRLQGLQAYGRRQACDDVERPLVSKEDPAITGPKQDPLLTPDENAQSSTVPKKKLFFWRLLSVLNFSPDSNAPSRASRAHYPPWMAHSLHKQPPTAYSMTQWMLVSREWLSIAIPIFLRDVWFTSLSAMWHIKLATCRHDYPAALTYRLAGITDVKAYRIIHESVPNIKSLHFVLVDCLPTYWYWHMEMDVLTCCSSDLPNLGTFNTVKRLFVRGANADFVAFLTTCCPVLECIESTAEFGVQDLPPEVAEKAGDRMMVFRRLAPTTECGIKGSNSAYPGAWPFKVLPSASRANPPPTPNEDSPAVPKADTPPTLKEPDSHLASKKKKKKKLLLWPWRVVRRVFRKHA</sequence>
<keyword evidence="3" id="KW-1185">Reference proteome</keyword>
<evidence type="ECO:0000256" key="1">
    <source>
        <dbReference type="SAM" id="MobiDB-lite"/>
    </source>
</evidence>
<gene>
    <name evidence="2" type="ORF">FB45DRAFT_877288</name>
</gene>
<reference evidence="2" key="1">
    <citation type="submission" date="2023-03" db="EMBL/GenBank/DDBJ databases">
        <title>Massive genome expansion in bonnet fungi (Mycena s.s.) driven by repeated elements and novel gene families across ecological guilds.</title>
        <authorList>
            <consortium name="Lawrence Berkeley National Laboratory"/>
            <person name="Harder C.B."/>
            <person name="Miyauchi S."/>
            <person name="Viragh M."/>
            <person name="Kuo A."/>
            <person name="Thoen E."/>
            <person name="Andreopoulos B."/>
            <person name="Lu D."/>
            <person name="Skrede I."/>
            <person name="Drula E."/>
            <person name="Henrissat B."/>
            <person name="Morin E."/>
            <person name="Kohler A."/>
            <person name="Barry K."/>
            <person name="LaButti K."/>
            <person name="Morin E."/>
            <person name="Salamov A."/>
            <person name="Lipzen A."/>
            <person name="Mereny Z."/>
            <person name="Hegedus B."/>
            <person name="Baldrian P."/>
            <person name="Stursova M."/>
            <person name="Weitz H."/>
            <person name="Taylor A."/>
            <person name="Grigoriev I.V."/>
            <person name="Nagy L.G."/>
            <person name="Martin F."/>
            <person name="Kauserud H."/>
        </authorList>
    </citation>
    <scope>NUCLEOTIDE SEQUENCE</scope>
    <source>
        <strain evidence="2">9284</strain>
    </source>
</reference>
<feature type="region of interest" description="Disordered" evidence="1">
    <location>
        <begin position="372"/>
        <end position="413"/>
    </location>
</feature>
<feature type="region of interest" description="Disordered" evidence="1">
    <location>
        <begin position="103"/>
        <end position="129"/>
    </location>
</feature>
<dbReference type="AlphaFoldDB" id="A0AAD7B274"/>
<accession>A0AAD7B274</accession>
<name>A0AAD7B274_9AGAR</name>
<protein>
    <submittedName>
        <fullName evidence="2">Uncharacterized protein</fullName>
    </submittedName>
</protein>
<dbReference type="Proteomes" id="UP001221142">
    <property type="component" value="Unassembled WGS sequence"/>
</dbReference>
<dbReference type="EMBL" id="JARKIF010000045">
    <property type="protein sequence ID" value="KAJ7608434.1"/>
    <property type="molecule type" value="Genomic_DNA"/>
</dbReference>
<comment type="caution">
    <text evidence="2">The sequence shown here is derived from an EMBL/GenBank/DDBJ whole genome shotgun (WGS) entry which is preliminary data.</text>
</comment>
<evidence type="ECO:0000313" key="3">
    <source>
        <dbReference type="Proteomes" id="UP001221142"/>
    </source>
</evidence>